<dbReference type="SUPFAM" id="SSF51735">
    <property type="entry name" value="NAD(P)-binding Rossmann-fold domains"/>
    <property type="match status" value="1"/>
</dbReference>
<reference evidence="3 4" key="1">
    <citation type="submission" date="2018-11" db="EMBL/GenBank/DDBJ databases">
        <title>Whole genome sequence of Streptomyces chrestomyceticus NBRC 13444(T).</title>
        <authorList>
            <person name="Komaki H."/>
            <person name="Tamura T."/>
        </authorList>
    </citation>
    <scope>NUCLEOTIDE SEQUENCE [LARGE SCALE GENOMIC DNA]</scope>
    <source>
        <strain evidence="3 4">NBRC 13444</strain>
    </source>
</reference>
<dbReference type="PANTHER" id="PTHR43639:SF1">
    <property type="entry name" value="SHORT-CHAIN DEHYDROGENASE_REDUCTASE FAMILY PROTEIN"/>
    <property type="match status" value="1"/>
</dbReference>
<dbReference type="Gene3D" id="3.40.50.150">
    <property type="entry name" value="Vaccinia Virus protein VP39"/>
    <property type="match status" value="1"/>
</dbReference>
<protein>
    <submittedName>
        <fullName evidence="3">Oxidoreductase</fullName>
    </submittedName>
</protein>
<accession>A0A7U9KNE2</accession>
<organism evidence="3 4">
    <name type="scientific">Streptomyces chrestomyceticus JCM 4735</name>
    <dbReference type="NCBI Taxonomy" id="1306181"/>
    <lineage>
        <taxon>Bacteria</taxon>
        <taxon>Bacillati</taxon>
        <taxon>Actinomycetota</taxon>
        <taxon>Actinomycetes</taxon>
        <taxon>Kitasatosporales</taxon>
        <taxon>Streptomycetaceae</taxon>
        <taxon>Streptomyces</taxon>
    </lineage>
</organism>
<name>A0A7U9KNE2_9ACTN</name>
<comment type="similarity">
    <text evidence="1">Belongs to the short-chain dehydrogenases/reductases (SDR) family.</text>
</comment>
<comment type="caution">
    <text evidence="3">The sequence shown here is derived from an EMBL/GenBank/DDBJ whole genome shotgun (WGS) entry which is preliminary data.</text>
</comment>
<dbReference type="InterPro" id="IPR029063">
    <property type="entry name" value="SAM-dependent_MTases_sf"/>
</dbReference>
<dbReference type="InterPro" id="IPR002347">
    <property type="entry name" value="SDR_fam"/>
</dbReference>
<dbReference type="Proteomes" id="UP000287830">
    <property type="component" value="Unassembled WGS sequence"/>
</dbReference>
<proteinExistence type="inferred from homology"/>
<dbReference type="GO" id="GO:0016491">
    <property type="term" value="F:oxidoreductase activity"/>
    <property type="evidence" value="ECO:0007669"/>
    <property type="project" value="UniProtKB-KW"/>
</dbReference>
<dbReference type="PANTHER" id="PTHR43639">
    <property type="entry name" value="OXIDOREDUCTASE, SHORT-CHAIN DEHYDROGENASE/REDUCTASE FAMILY (AFU_ORTHOLOGUE AFUA_5G02870)"/>
    <property type="match status" value="1"/>
</dbReference>
<gene>
    <name evidence="3" type="ORF">OEIGOIKO_00162</name>
</gene>
<dbReference type="Gene3D" id="3.40.50.720">
    <property type="entry name" value="NAD(P)-binding Rossmann-like Domain"/>
    <property type="match status" value="1"/>
</dbReference>
<evidence type="ECO:0000256" key="1">
    <source>
        <dbReference type="ARBA" id="ARBA00006484"/>
    </source>
</evidence>
<evidence type="ECO:0000256" key="2">
    <source>
        <dbReference type="ARBA" id="ARBA00023002"/>
    </source>
</evidence>
<sequence length="336" mass="35378">MDIREGDARTTLCDLGGPVDFALIDGRLGTEPSFARQVIELVAPQLRIGGYVMNDNAEPDSLGHIRDTTKGFLITTIDRGAHVTHLSGKVALVTGSSRGIGRGIAERLARDGALVAVHYGSNRTTAEETAASIAEAGGRAFTVGAELGVPGDVDTLVTGLESGLRAHGESMLDILVHNAGLNFMGRPIEVLTPEEFDQMVAVNVKAPFFLTQRLLPRLRDGGRIVNISSVSTRLASDHGIGYPLTKGALDVFSHTLAKHLGPRGITVNSVVVGFTRTDMTADALSDPATLERNISRTALGRIGQVPDIADAVAFLASDDARWITGAKVDVTGGVNL</sequence>
<dbReference type="InterPro" id="IPR036291">
    <property type="entry name" value="NAD(P)-bd_dom_sf"/>
</dbReference>
<dbReference type="Pfam" id="PF13561">
    <property type="entry name" value="adh_short_C2"/>
    <property type="match status" value="1"/>
</dbReference>
<dbReference type="PRINTS" id="PR00080">
    <property type="entry name" value="SDRFAMILY"/>
</dbReference>
<dbReference type="FunFam" id="3.40.50.720:FF:000084">
    <property type="entry name" value="Short-chain dehydrogenase reductase"/>
    <property type="match status" value="1"/>
</dbReference>
<evidence type="ECO:0000313" key="3">
    <source>
        <dbReference type="EMBL" id="GCD32449.1"/>
    </source>
</evidence>
<dbReference type="AlphaFoldDB" id="A0A7U9KNE2"/>
<dbReference type="EMBL" id="BHZC01000001">
    <property type="protein sequence ID" value="GCD32449.1"/>
    <property type="molecule type" value="Genomic_DNA"/>
</dbReference>
<evidence type="ECO:0000313" key="4">
    <source>
        <dbReference type="Proteomes" id="UP000287830"/>
    </source>
</evidence>
<dbReference type="PRINTS" id="PR00081">
    <property type="entry name" value="GDHRDH"/>
</dbReference>
<keyword evidence="2" id="KW-0560">Oxidoreductase</keyword>